<reference evidence="4" key="1">
    <citation type="submission" date="2021-06" db="EMBL/GenBank/DDBJ databases">
        <authorList>
            <person name="Arsene-Ploetze F."/>
        </authorList>
    </citation>
    <scope>NUCLEOTIDE SEQUENCE</scope>
    <source>
        <strain evidence="4">SBRY1</strain>
    </source>
</reference>
<evidence type="ECO:0000313" key="4">
    <source>
        <dbReference type="EMBL" id="CAG7615020.1"/>
    </source>
</evidence>
<feature type="compositionally biased region" description="Low complexity" evidence="1">
    <location>
        <begin position="368"/>
        <end position="406"/>
    </location>
</feature>
<proteinExistence type="predicted"/>
<protein>
    <submittedName>
        <fullName evidence="4">DNA-directed RNA polymerase specialized sigma subunit, sigma24 family</fullName>
    </submittedName>
</protein>
<keyword evidence="2" id="KW-0472">Membrane</keyword>
<evidence type="ECO:0000313" key="5">
    <source>
        <dbReference type="Proteomes" id="UP001153328"/>
    </source>
</evidence>
<evidence type="ECO:0000259" key="3">
    <source>
        <dbReference type="Pfam" id="PF19190"/>
    </source>
</evidence>
<dbReference type="InterPro" id="IPR024361">
    <property type="entry name" value="BACON"/>
</dbReference>
<dbReference type="Pfam" id="PF19190">
    <property type="entry name" value="BACON_2"/>
    <property type="match status" value="1"/>
</dbReference>
<keyword evidence="2" id="KW-0812">Transmembrane</keyword>
<dbReference type="Proteomes" id="UP001153328">
    <property type="component" value="Unassembled WGS sequence"/>
</dbReference>
<gene>
    <name evidence="4" type="ORF">SBRY_110024</name>
</gene>
<dbReference type="Gene3D" id="1.20.140.160">
    <property type="match status" value="1"/>
</dbReference>
<feature type="compositionally biased region" description="Pro residues" evidence="1">
    <location>
        <begin position="516"/>
        <end position="558"/>
    </location>
</feature>
<evidence type="ECO:0000256" key="1">
    <source>
        <dbReference type="SAM" id="MobiDB-lite"/>
    </source>
</evidence>
<comment type="caution">
    <text evidence="4">The sequence shown here is derived from an EMBL/GenBank/DDBJ whole genome shotgun (WGS) entry which is preliminary data.</text>
</comment>
<dbReference type="AlphaFoldDB" id="A0A9W4E885"/>
<feature type="region of interest" description="Disordered" evidence="1">
    <location>
        <begin position="1"/>
        <end position="62"/>
    </location>
</feature>
<feature type="region of interest" description="Disordered" evidence="1">
    <location>
        <begin position="364"/>
        <end position="406"/>
    </location>
</feature>
<dbReference type="EMBL" id="CAJVAX010000003">
    <property type="protein sequence ID" value="CAG7615020.1"/>
    <property type="molecule type" value="Genomic_DNA"/>
</dbReference>
<keyword evidence="2" id="KW-1133">Transmembrane helix</keyword>
<feature type="compositionally biased region" description="Low complexity" evidence="1">
    <location>
        <begin position="559"/>
        <end position="568"/>
    </location>
</feature>
<evidence type="ECO:0000256" key="2">
    <source>
        <dbReference type="SAM" id="Phobius"/>
    </source>
</evidence>
<feature type="compositionally biased region" description="Polar residues" evidence="1">
    <location>
        <begin position="1"/>
        <end position="14"/>
    </location>
</feature>
<feature type="domain" description="BACON" evidence="3">
    <location>
        <begin position="435"/>
        <end position="504"/>
    </location>
</feature>
<sequence length="568" mass="58099">MMSRQETTPTSQPTGAHRRPRTATPGRSAARAAARSAGRTTGDGRDGAPARRRPQGTLPMVPPAHYEPYLDGLFTYCLSILCEHDAASGALGEVLALAERQRSRLRDPALRRPWLYALARWSCLRRLAAGTPLAPVRAAASVADQRAAQLAALAWPEAAGTTPEQREALELAVRHQLPPHEVAAVLGLETDAARGLLARAACEVERTRAALAVVDTGRCAALAQLAGDTRVLLGPALRDELVRHVDECTLCRRDAERAVAAGPWPGAAADATAVLALIEAPRAAACAALLHAMETGAGRSRECTPRFDRRGFPLDLKDRAARRAQLRHRAVTTTVVAAVVAAPVLAIWAAYRATPLGGDDAHGGGRAAAGAPDGVGLPYEKAGASRPRPSASFPPAAPSAGPAGTDADVTAVTVTPSGSPVAPGAGYLRVAAVPAAGRTLVTLTASGSADVRWSASTQAGWLRLSATSGVLHPGESVTLTITVVRALAPGGSWTAAVAFAPANATVILRGSSRRSFPPPGSSSPPASSPPSSAPPTSAPPTSEPPTSAPPTSEPPTSPPASTTGAPTP</sequence>
<accession>A0A9W4E885</accession>
<feature type="region of interest" description="Disordered" evidence="1">
    <location>
        <begin position="510"/>
        <end position="568"/>
    </location>
</feature>
<keyword evidence="4" id="KW-0240">DNA-directed RNA polymerase</keyword>
<organism evidence="4 5">
    <name type="scientific">Actinacidiphila bryophytorum</name>
    <dbReference type="NCBI Taxonomy" id="1436133"/>
    <lineage>
        <taxon>Bacteria</taxon>
        <taxon>Bacillati</taxon>
        <taxon>Actinomycetota</taxon>
        <taxon>Actinomycetes</taxon>
        <taxon>Kitasatosporales</taxon>
        <taxon>Streptomycetaceae</taxon>
        <taxon>Actinacidiphila</taxon>
    </lineage>
</organism>
<feature type="compositionally biased region" description="Low complexity" evidence="1">
    <location>
        <begin position="22"/>
        <end position="40"/>
    </location>
</feature>
<dbReference type="GO" id="GO:0000428">
    <property type="term" value="C:DNA-directed RNA polymerase complex"/>
    <property type="evidence" value="ECO:0007669"/>
    <property type="project" value="UniProtKB-KW"/>
</dbReference>
<name>A0A9W4E885_9ACTN</name>
<keyword evidence="4" id="KW-0804">Transcription</keyword>
<feature type="transmembrane region" description="Helical" evidence="2">
    <location>
        <begin position="330"/>
        <end position="351"/>
    </location>
</feature>
<keyword evidence="5" id="KW-1185">Reference proteome</keyword>